<proteinExistence type="predicted"/>
<gene>
    <name evidence="1" type="ordered locus">Murru_3236</name>
</gene>
<dbReference type="STRING" id="886377.Murru_3236"/>
<dbReference type="AlphaFoldDB" id="G2PLY6"/>
<evidence type="ECO:0000313" key="2">
    <source>
        <dbReference type="Proteomes" id="UP000008908"/>
    </source>
</evidence>
<dbReference type="EMBL" id="CP002999">
    <property type="protein sequence ID" value="AEM72255.1"/>
    <property type="molecule type" value="Genomic_DNA"/>
</dbReference>
<dbReference type="HOGENOM" id="CLU_3185996_0_0_10"/>
<reference evidence="1 2" key="2">
    <citation type="journal article" date="2012" name="Stand. Genomic Sci.">
        <title>Complete genome sequence of the facultatively anaerobic, appendaged bacterium Muricauda ruestringensis type strain (B1(T)).</title>
        <authorList>
            <person name="Huntemann M."/>
            <person name="Teshima H."/>
            <person name="Lapidus A."/>
            <person name="Nolan M."/>
            <person name="Lucas S."/>
            <person name="Hammon N."/>
            <person name="Deshpande S."/>
            <person name="Cheng J.F."/>
            <person name="Tapia R."/>
            <person name="Goodwin L.A."/>
            <person name="Pitluck S."/>
            <person name="Liolios K."/>
            <person name="Pagani I."/>
            <person name="Ivanova N."/>
            <person name="Mavromatis K."/>
            <person name="Mikhailova N."/>
            <person name="Pati A."/>
            <person name="Chen A."/>
            <person name="Palaniappan K."/>
            <person name="Land M."/>
            <person name="Hauser L."/>
            <person name="Pan C."/>
            <person name="Brambilla E.M."/>
            <person name="Rohde M."/>
            <person name="Spring S."/>
            <person name="Goker M."/>
            <person name="Detter J.C."/>
            <person name="Bristow J."/>
            <person name="Eisen J.A."/>
            <person name="Markowitz V."/>
            <person name="Hugenholtz P."/>
            <person name="Kyrpides N.C."/>
            <person name="Klenk H.P."/>
            <person name="Woyke T."/>
        </authorList>
    </citation>
    <scope>NUCLEOTIDE SEQUENCE [LARGE SCALE GENOMIC DNA]</scope>
    <source>
        <strain evidence="2">DSM 13258 / LMG 19739 / B1</strain>
    </source>
</reference>
<keyword evidence="2" id="KW-1185">Reference proteome</keyword>
<dbReference type="Proteomes" id="UP000008908">
    <property type="component" value="Chromosome"/>
</dbReference>
<reference evidence="2" key="1">
    <citation type="submission" date="2011-08" db="EMBL/GenBank/DDBJ databases">
        <title>The complete genome of Muricauda ruestringensis DSM 13258.</title>
        <authorList>
            <person name="Lucas S."/>
            <person name="Han J."/>
            <person name="Lapidus A."/>
            <person name="Bruce D."/>
            <person name="Goodwin L."/>
            <person name="Pitluck S."/>
            <person name="Peters L."/>
            <person name="Kyrpides N."/>
            <person name="Mavromatis K."/>
            <person name="Ivanova N."/>
            <person name="Ovchinnikova G."/>
            <person name="Teshima H."/>
            <person name="Detter J.C."/>
            <person name="Tapia R."/>
            <person name="Han C."/>
            <person name="Land M."/>
            <person name="Hauser L."/>
            <person name="Markowitz V."/>
            <person name="Cheng J.-F."/>
            <person name="Hugenholtz P."/>
            <person name="Woyke T."/>
            <person name="Wu D."/>
            <person name="Spring S."/>
            <person name="Schroeder M."/>
            <person name="Brambilla E."/>
            <person name="Klenk H.-P."/>
            <person name="Eisen J.A."/>
        </authorList>
    </citation>
    <scope>NUCLEOTIDE SEQUENCE [LARGE SCALE GENOMIC DNA]</scope>
    <source>
        <strain evidence="2">DSM 13258 / LMG 19739 / B1</strain>
    </source>
</reference>
<sequence length="46" mass="5341">MTLVLDTFPKEKLELTLLKNKTFSPNILQHLEFGYWGLIFVVTTSN</sequence>
<dbReference type="KEGG" id="mrs:Murru_3236"/>
<name>G2PLY6_ALLRU</name>
<evidence type="ECO:0000313" key="1">
    <source>
        <dbReference type="EMBL" id="AEM72255.1"/>
    </source>
</evidence>
<protein>
    <submittedName>
        <fullName evidence="1">Uncharacterized protein</fullName>
    </submittedName>
</protein>
<organism evidence="1 2">
    <name type="scientific">Allomuricauda ruestringensis (strain DSM 13258 / CIP 107369 / LMG 19739 / B1)</name>
    <name type="common">Muricauda ruestringensis</name>
    <dbReference type="NCBI Taxonomy" id="886377"/>
    <lineage>
        <taxon>Bacteria</taxon>
        <taxon>Pseudomonadati</taxon>
        <taxon>Bacteroidota</taxon>
        <taxon>Flavobacteriia</taxon>
        <taxon>Flavobacteriales</taxon>
        <taxon>Flavobacteriaceae</taxon>
        <taxon>Flagellimonas</taxon>
    </lineage>
</organism>
<accession>G2PLY6</accession>